<dbReference type="PANTHER" id="PTHR42910">
    <property type="entry name" value="TRANSPORTER SCO4007-RELATED"/>
    <property type="match status" value="1"/>
</dbReference>
<keyword evidence="2 4" id="KW-1133">Transmembrane helix</keyword>
<dbReference type="PROSITE" id="PS50850">
    <property type="entry name" value="MFS"/>
    <property type="match status" value="1"/>
</dbReference>
<dbReference type="EMBL" id="JARJLM010000099">
    <property type="protein sequence ID" value="MDF3832475.1"/>
    <property type="molecule type" value="Genomic_DNA"/>
</dbReference>
<feature type="transmembrane region" description="Helical" evidence="4">
    <location>
        <begin position="358"/>
        <end position="378"/>
    </location>
</feature>
<keyword evidence="3 4" id="KW-0472">Membrane</keyword>
<dbReference type="PANTHER" id="PTHR42910:SF1">
    <property type="entry name" value="MAJOR FACILITATOR SUPERFAMILY (MFS) PROFILE DOMAIN-CONTAINING PROTEIN"/>
    <property type="match status" value="1"/>
</dbReference>
<keyword evidence="1 4" id="KW-0812">Transmembrane</keyword>
<dbReference type="Proteomes" id="UP001216674">
    <property type="component" value="Unassembled WGS sequence"/>
</dbReference>
<evidence type="ECO:0000313" key="7">
    <source>
        <dbReference type="Proteomes" id="UP001216674"/>
    </source>
</evidence>
<feature type="domain" description="Major facilitator superfamily (MFS) profile" evidence="5">
    <location>
        <begin position="26"/>
        <end position="409"/>
    </location>
</feature>
<evidence type="ECO:0000256" key="4">
    <source>
        <dbReference type="SAM" id="Phobius"/>
    </source>
</evidence>
<dbReference type="InterPro" id="IPR020846">
    <property type="entry name" value="MFS_dom"/>
</dbReference>
<sequence>MTSFSANQADSASASAAPAASLPASLVLLLASGAGLSVASLYYSQPMLGTIAGDLSASNSAIGLIPTLTQLGYAMGILLLAPLGDRHDRRRIILAKAAVLALALLLAGLSSGIGMLLGTSLLIGLSATMAQDIVPAAATLAPAAERGKVVGTVMTGLLLGILLSRVISGFVAEHAGWRTMFMIAAASIAAIALVAARGLPRFAATTTMPYRALLASLATLWRQHGALRRAAVAQGLLSVGFSAFWSTLAVMLHGAPFHLGSEAAGAFGLAGAAGALGAPLAGRIADRRGSELVTRLGAALTALSFAGMLISPLLSSHAQLWLIGASAIGFDLGVQVTLIAHQTIVYGIDPGARSRLNAVLFVSMFTGMAVGAALGSMALAHVGWAGVAGLSALSALAALGVRLLPQPARP</sequence>
<feature type="transmembrane region" description="Helical" evidence="4">
    <location>
        <begin position="179"/>
        <end position="196"/>
    </location>
</feature>
<feature type="transmembrane region" description="Helical" evidence="4">
    <location>
        <begin position="63"/>
        <end position="81"/>
    </location>
</feature>
<feature type="transmembrane region" description="Helical" evidence="4">
    <location>
        <begin position="264"/>
        <end position="285"/>
    </location>
</feature>
<dbReference type="RefSeq" id="WP_276264083.1">
    <property type="nucleotide sequence ID" value="NZ_JARJLM010000099.1"/>
</dbReference>
<evidence type="ECO:0000313" key="6">
    <source>
        <dbReference type="EMBL" id="MDF3832475.1"/>
    </source>
</evidence>
<dbReference type="InterPro" id="IPR036259">
    <property type="entry name" value="MFS_trans_sf"/>
</dbReference>
<keyword evidence="7" id="KW-1185">Reference proteome</keyword>
<comment type="caution">
    <text evidence="6">The sequence shown here is derived from an EMBL/GenBank/DDBJ whole genome shotgun (WGS) entry which is preliminary data.</text>
</comment>
<gene>
    <name evidence="6" type="ORF">P3W85_05885</name>
</gene>
<organism evidence="6 7">
    <name type="scientific">Cupriavidus basilensis</name>
    <dbReference type="NCBI Taxonomy" id="68895"/>
    <lineage>
        <taxon>Bacteria</taxon>
        <taxon>Pseudomonadati</taxon>
        <taxon>Pseudomonadota</taxon>
        <taxon>Betaproteobacteria</taxon>
        <taxon>Burkholderiales</taxon>
        <taxon>Burkholderiaceae</taxon>
        <taxon>Cupriavidus</taxon>
    </lineage>
</organism>
<feature type="transmembrane region" description="Helical" evidence="4">
    <location>
        <begin position="384"/>
        <end position="404"/>
    </location>
</feature>
<feature type="transmembrane region" description="Helical" evidence="4">
    <location>
        <begin position="320"/>
        <end position="346"/>
    </location>
</feature>
<dbReference type="Gene3D" id="1.20.1250.20">
    <property type="entry name" value="MFS general substrate transporter like domains"/>
    <property type="match status" value="1"/>
</dbReference>
<feature type="transmembrane region" description="Helical" evidence="4">
    <location>
        <begin position="233"/>
        <end position="252"/>
    </location>
</feature>
<feature type="transmembrane region" description="Helical" evidence="4">
    <location>
        <begin position="93"/>
        <end position="117"/>
    </location>
</feature>
<dbReference type="CDD" id="cd17324">
    <property type="entry name" value="MFS_NepI_like"/>
    <property type="match status" value="1"/>
</dbReference>
<protein>
    <submittedName>
        <fullName evidence="6">MFS transporter</fullName>
    </submittedName>
</protein>
<feature type="transmembrane region" description="Helical" evidence="4">
    <location>
        <begin position="292"/>
        <end position="314"/>
    </location>
</feature>
<name>A0ABT6AIP2_9BURK</name>
<dbReference type="InterPro" id="IPR011701">
    <property type="entry name" value="MFS"/>
</dbReference>
<accession>A0ABT6AIP2</accession>
<evidence type="ECO:0000259" key="5">
    <source>
        <dbReference type="PROSITE" id="PS50850"/>
    </source>
</evidence>
<dbReference type="SUPFAM" id="SSF103473">
    <property type="entry name" value="MFS general substrate transporter"/>
    <property type="match status" value="1"/>
</dbReference>
<proteinExistence type="predicted"/>
<dbReference type="Pfam" id="PF07690">
    <property type="entry name" value="MFS_1"/>
    <property type="match status" value="1"/>
</dbReference>
<reference evidence="6 7" key="1">
    <citation type="submission" date="2023-03" db="EMBL/GenBank/DDBJ databases">
        <title>Draft assemblies of triclosan tolerant bacteria isolated from returned activated sludge.</title>
        <authorList>
            <person name="Van Hamelsveld S."/>
        </authorList>
    </citation>
    <scope>NUCLEOTIDE SEQUENCE [LARGE SCALE GENOMIC DNA]</scope>
    <source>
        <strain evidence="6 7">GW210010_S58</strain>
    </source>
</reference>
<evidence type="ECO:0000256" key="1">
    <source>
        <dbReference type="ARBA" id="ARBA00022692"/>
    </source>
</evidence>
<feature type="transmembrane region" description="Helical" evidence="4">
    <location>
        <begin position="21"/>
        <end position="43"/>
    </location>
</feature>
<evidence type="ECO:0000256" key="2">
    <source>
        <dbReference type="ARBA" id="ARBA00022989"/>
    </source>
</evidence>
<evidence type="ECO:0000256" key="3">
    <source>
        <dbReference type="ARBA" id="ARBA00023136"/>
    </source>
</evidence>